<comment type="subcellular location">
    <subcellularLocation>
        <location evidence="2">Cell membrane</location>
        <topology evidence="2">Multi-pass membrane protein</topology>
    </subcellularLocation>
</comment>
<dbReference type="InterPro" id="IPR008509">
    <property type="entry name" value="MOT2/MFSD5"/>
</dbReference>
<gene>
    <name evidence="15" type="ORF">QBC47DRAFT_398440</name>
</gene>
<dbReference type="EMBL" id="MU839828">
    <property type="protein sequence ID" value="KAK1759631.1"/>
    <property type="molecule type" value="Genomic_DNA"/>
</dbReference>
<evidence type="ECO:0000256" key="13">
    <source>
        <dbReference type="SAM" id="Phobius"/>
    </source>
</evidence>
<feature type="transmembrane region" description="Helical" evidence="13">
    <location>
        <begin position="105"/>
        <end position="127"/>
    </location>
</feature>
<evidence type="ECO:0000256" key="10">
    <source>
        <dbReference type="ARBA" id="ARBA00030646"/>
    </source>
</evidence>
<dbReference type="GO" id="GO:0005886">
    <property type="term" value="C:plasma membrane"/>
    <property type="evidence" value="ECO:0007669"/>
    <property type="project" value="UniProtKB-SubCell"/>
</dbReference>
<evidence type="ECO:0000256" key="3">
    <source>
        <dbReference type="ARBA" id="ARBA00021242"/>
    </source>
</evidence>
<feature type="transmembrane region" description="Helical" evidence="13">
    <location>
        <begin position="297"/>
        <end position="317"/>
    </location>
</feature>
<comment type="function">
    <text evidence="1">Mediates high-affinity intracellular uptake of the rare oligo-element molybdenum.</text>
</comment>
<protein>
    <recommendedName>
        <fullName evidence="3">Molybdate-anion transporter</fullName>
    </recommendedName>
    <alternativeName>
        <fullName evidence="10">Major facilitator superfamily domain-containing protein 5</fullName>
    </alternativeName>
    <alternativeName>
        <fullName evidence="11">Molybdate transporter 2 homolog</fullName>
    </alternativeName>
</protein>
<feature type="transmembrane region" description="Helical" evidence="13">
    <location>
        <begin position="167"/>
        <end position="190"/>
    </location>
</feature>
<evidence type="ECO:0000256" key="4">
    <source>
        <dbReference type="ARBA" id="ARBA00022448"/>
    </source>
</evidence>
<feature type="signal peptide" evidence="14">
    <location>
        <begin position="1"/>
        <end position="23"/>
    </location>
</feature>
<name>A0AAJ0BK13_9PEZI</name>
<evidence type="ECO:0000256" key="2">
    <source>
        <dbReference type="ARBA" id="ARBA00004651"/>
    </source>
</evidence>
<feature type="chain" id="PRO_5042586906" description="Molybdate-anion transporter" evidence="14">
    <location>
        <begin position="24"/>
        <end position="345"/>
    </location>
</feature>
<feature type="transmembrane region" description="Helical" evidence="13">
    <location>
        <begin position="238"/>
        <end position="257"/>
    </location>
</feature>
<feature type="transmembrane region" description="Helical" evidence="13">
    <location>
        <begin position="202"/>
        <end position="226"/>
    </location>
</feature>
<keyword evidence="9 13" id="KW-0472">Membrane</keyword>
<keyword evidence="4" id="KW-0813">Transport</keyword>
<keyword evidence="6 13" id="KW-0812">Transmembrane</keyword>
<evidence type="ECO:0000256" key="1">
    <source>
        <dbReference type="ARBA" id="ARBA00003019"/>
    </source>
</evidence>
<evidence type="ECO:0000256" key="6">
    <source>
        <dbReference type="ARBA" id="ARBA00022692"/>
    </source>
</evidence>
<keyword evidence="16" id="KW-1185">Reference proteome</keyword>
<dbReference type="Proteomes" id="UP001239445">
    <property type="component" value="Unassembled WGS sequence"/>
</dbReference>
<feature type="compositionally biased region" description="Basic and acidic residues" evidence="12">
    <location>
        <begin position="56"/>
        <end position="65"/>
    </location>
</feature>
<feature type="transmembrane region" description="Helical" evidence="13">
    <location>
        <begin position="263"/>
        <end position="285"/>
    </location>
</feature>
<keyword evidence="8" id="KW-0406">Ion transport</keyword>
<organism evidence="15 16">
    <name type="scientific">Echria macrotheca</name>
    <dbReference type="NCBI Taxonomy" id="438768"/>
    <lineage>
        <taxon>Eukaryota</taxon>
        <taxon>Fungi</taxon>
        <taxon>Dikarya</taxon>
        <taxon>Ascomycota</taxon>
        <taxon>Pezizomycotina</taxon>
        <taxon>Sordariomycetes</taxon>
        <taxon>Sordariomycetidae</taxon>
        <taxon>Sordariales</taxon>
        <taxon>Schizotheciaceae</taxon>
        <taxon>Echria</taxon>
    </lineage>
</organism>
<evidence type="ECO:0000313" key="15">
    <source>
        <dbReference type="EMBL" id="KAK1759631.1"/>
    </source>
</evidence>
<proteinExistence type="predicted"/>
<sequence length="345" mass="36676">MDIYTRNLTALLALCAALFFASRRQQDKSSSFSSSSSPSSSSPSSSSPSSPQNKTPETKTKTEQKRKGHAAFLTVYALVMASDWLQGPYLYPLYRDFHSLPSSTISALFTTGFVSGAISGGVVGSWADRYGRKKACTENYGETSTTPNTESTTKKQPISSILLSKPVLTLGLASTIFEGSMYLFVFFWTPALRSVSSSESDLPYGVIFACFMAATLASSLAFGMLTSSRRSGTTISQTTLLVTILAGSATCFVASARPTSEQTAFWVFCLFEAAVGMYFPCMGSLKGKLVDDGVRAQVYGMLRVPLNVFVVVSLLVTGGGGDFASVFMVCSGLLATAAGAVRVLL</sequence>
<dbReference type="InterPro" id="IPR036259">
    <property type="entry name" value="MFS_trans_sf"/>
</dbReference>
<evidence type="ECO:0000256" key="14">
    <source>
        <dbReference type="SAM" id="SignalP"/>
    </source>
</evidence>
<comment type="caution">
    <text evidence="15">The sequence shown here is derived from an EMBL/GenBank/DDBJ whole genome shotgun (WGS) entry which is preliminary data.</text>
</comment>
<dbReference type="Pfam" id="PF05631">
    <property type="entry name" value="MFS_5"/>
    <property type="match status" value="2"/>
</dbReference>
<evidence type="ECO:0000256" key="7">
    <source>
        <dbReference type="ARBA" id="ARBA00022989"/>
    </source>
</evidence>
<evidence type="ECO:0000256" key="8">
    <source>
        <dbReference type="ARBA" id="ARBA00023065"/>
    </source>
</evidence>
<evidence type="ECO:0000256" key="11">
    <source>
        <dbReference type="ARBA" id="ARBA00032555"/>
    </source>
</evidence>
<dbReference type="GO" id="GO:0006811">
    <property type="term" value="P:monoatomic ion transport"/>
    <property type="evidence" value="ECO:0007669"/>
    <property type="project" value="UniProtKB-KW"/>
</dbReference>
<keyword evidence="14" id="KW-0732">Signal</keyword>
<feature type="compositionally biased region" description="Low complexity" evidence="12">
    <location>
        <begin position="29"/>
        <end position="55"/>
    </location>
</feature>
<dbReference type="SUPFAM" id="SSF103473">
    <property type="entry name" value="MFS general substrate transporter"/>
    <property type="match status" value="2"/>
</dbReference>
<keyword evidence="5" id="KW-1003">Cell membrane</keyword>
<evidence type="ECO:0000256" key="9">
    <source>
        <dbReference type="ARBA" id="ARBA00023136"/>
    </source>
</evidence>
<dbReference type="AlphaFoldDB" id="A0AAJ0BK13"/>
<dbReference type="PANTHER" id="PTHR23516">
    <property type="entry name" value="SAM (S-ADENOSYL METHIONINE) TRANSPORTER"/>
    <property type="match status" value="1"/>
</dbReference>
<reference evidence="15" key="1">
    <citation type="submission" date="2023-06" db="EMBL/GenBank/DDBJ databases">
        <title>Genome-scale phylogeny and comparative genomics of the fungal order Sordariales.</title>
        <authorList>
            <consortium name="Lawrence Berkeley National Laboratory"/>
            <person name="Hensen N."/>
            <person name="Bonometti L."/>
            <person name="Westerberg I."/>
            <person name="Brannstrom I.O."/>
            <person name="Guillou S."/>
            <person name="Cros-Aarteil S."/>
            <person name="Calhoun S."/>
            <person name="Haridas S."/>
            <person name="Kuo A."/>
            <person name="Mondo S."/>
            <person name="Pangilinan J."/>
            <person name="Riley R."/>
            <person name="Labutti K."/>
            <person name="Andreopoulos B."/>
            <person name="Lipzen A."/>
            <person name="Chen C."/>
            <person name="Yanf M."/>
            <person name="Daum C."/>
            <person name="Ng V."/>
            <person name="Clum A."/>
            <person name="Steindorff A."/>
            <person name="Ohm R."/>
            <person name="Martin F."/>
            <person name="Silar P."/>
            <person name="Natvig D."/>
            <person name="Lalanne C."/>
            <person name="Gautier V."/>
            <person name="Ament-Velasquez S.L."/>
            <person name="Kruys A."/>
            <person name="Hutchinson M.I."/>
            <person name="Powell A.J."/>
            <person name="Barry K."/>
            <person name="Miller A.N."/>
            <person name="Grigoriev I.V."/>
            <person name="Debuchy R."/>
            <person name="Gladieux P."/>
            <person name="Thoren M.H."/>
            <person name="Johannesson H."/>
        </authorList>
    </citation>
    <scope>NUCLEOTIDE SEQUENCE</scope>
    <source>
        <strain evidence="15">PSN4</strain>
    </source>
</reference>
<accession>A0AAJ0BK13</accession>
<feature type="region of interest" description="Disordered" evidence="12">
    <location>
        <begin position="28"/>
        <end position="66"/>
    </location>
</feature>
<dbReference type="GO" id="GO:0015098">
    <property type="term" value="F:molybdate ion transmembrane transporter activity"/>
    <property type="evidence" value="ECO:0007669"/>
    <property type="project" value="InterPro"/>
</dbReference>
<dbReference type="PANTHER" id="PTHR23516:SF1">
    <property type="entry name" value="MOLYBDATE-ANION TRANSPORTER"/>
    <property type="match status" value="1"/>
</dbReference>
<evidence type="ECO:0000313" key="16">
    <source>
        <dbReference type="Proteomes" id="UP001239445"/>
    </source>
</evidence>
<evidence type="ECO:0000256" key="5">
    <source>
        <dbReference type="ARBA" id="ARBA00022475"/>
    </source>
</evidence>
<evidence type="ECO:0000256" key="12">
    <source>
        <dbReference type="SAM" id="MobiDB-lite"/>
    </source>
</evidence>
<keyword evidence="7 13" id="KW-1133">Transmembrane helix</keyword>
<dbReference type="Gene3D" id="1.20.1250.20">
    <property type="entry name" value="MFS general substrate transporter like domains"/>
    <property type="match status" value="2"/>
</dbReference>